<comment type="caution">
    <text evidence="9">The sequence shown here is derived from an EMBL/GenBank/DDBJ whole genome shotgun (WGS) entry which is preliminary data.</text>
</comment>
<dbReference type="SUPFAM" id="SSF52540">
    <property type="entry name" value="P-loop containing nucleoside triphosphate hydrolases"/>
    <property type="match status" value="1"/>
</dbReference>
<accession>A0A0D8ZV72</accession>
<dbReference type="InterPro" id="IPR004161">
    <property type="entry name" value="EFTu-like_2"/>
</dbReference>
<reference evidence="9 10" key="1">
    <citation type="submission" date="2015-02" db="EMBL/GenBank/DDBJ databases">
        <title>Draft genome of a novel marine cyanobacterium (Chroococcales) isolated from South Atlantic Ocean.</title>
        <authorList>
            <person name="Rigonato J."/>
            <person name="Alvarenga D.O."/>
            <person name="Branco L.H."/>
            <person name="Varani A.M."/>
            <person name="Brandini F.P."/>
            <person name="Fiore M.F."/>
        </authorList>
    </citation>
    <scope>NUCLEOTIDE SEQUENCE [LARGE SCALE GENOMIC DNA]</scope>
    <source>
        <strain evidence="9 10">CENA595</strain>
    </source>
</reference>
<comment type="subcellular location">
    <subcellularLocation>
        <location evidence="6">Cytoplasm</location>
    </subcellularLocation>
</comment>
<dbReference type="CDD" id="cd03713">
    <property type="entry name" value="EFG_mtEFG_C"/>
    <property type="match status" value="1"/>
</dbReference>
<feature type="domain" description="Tr-type G" evidence="8">
    <location>
        <begin position="8"/>
        <end position="282"/>
    </location>
</feature>
<evidence type="ECO:0000313" key="9">
    <source>
        <dbReference type="EMBL" id="KJH72640.1"/>
    </source>
</evidence>
<dbReference type="Gene3D" id="3.30.70.240">
    <property type="match status" value="1"/>
</dbReference>
<dbReference type="Proteomes" id="UP000032452">
    <property type="component" value="Unassembled WGS sequence"/>
</dbReference>
<dbReference type="EMBL" id="JYON01000004">
    <property type="protein sequence ID" value="KJH72640.1"/>
    <property type="molecule type" value="Genomic_DNA"/>
</dbReference>
<dbReference type="RefSeq" id="WP_045053701.1">
    <property type="nucleotide sequence ID" value="NZ_CAWMDP010000026.1"/>
</dbReference>
<dbReference type="InterPro" id="IPR000640">
    <property type="entry name" value="EFG_V-like"/>
</dbReference>
<dbReference type="PROSITE" id="PS00301">
    <property type="entry name" value="G_TR_1"/>
    <property type="match status" value="1"/>
</dbReference>
<sequence length="691" mass="76100">MARTVPLEKIRNIGIAAHIDAGKTTTTERILFYSGIVHKIGEVHEGTATTDWMEQERERGITITAAAISTSWKDYAINIIDTPGHVDFTIEVERSMRVLDGVIAVFCSVGGVQPQSETVWRQADRYKVPRIAFINKMDRMGANFFKVYDQMRDRLRANAVAIQLPIGAESDLRGIVDLVRMKAYIYNNDQGTDIQETEIPDEMQAQAQEFRAKLVEAAAETDEVLIEKYFEGEELTEAEIQSALRKGTIEGTIVPVLCGSAFKNKGVQLLLDAVLDYLPSPTEVPPIQGLLPNGDTVERHADDNEPLSALAFKIMSDRYGRLTFIRVYSGVLKKGSYVYNATKDKKERVSRLVLMKADDRIDVDELRAGDLGATLGLQDTFTGDTICTESDPVILESLFIPEPVISVAVEPKTKQDMDKLSKALQSLSEEDPTFRVSVDHETNQTVIAGMGELHLEILVDRMLREFKVEANVGAPQVAYRETVRKAVRAEGKFIRQSGGKGQYGHVVIELEPGDPGTGFEFVSKIVGGVVPKEYIGPAEQGMKETCESGILAGYPVVDIKATLVDGSYHDVDSSEMAFKIAGSMAIKEAVMKAAPILLEPMMKVEVEVPENFLGDVMGDLNSRRGQIEGMGSEQSLAKVTAKVPLVDMFGYATDIRSKTQGRGIFTMEFSHYEEVPRNVAEAIIAKSKGNG</sequence>
<proteinExistence type="inferred from homology"/>
<gene>
    <name evidence="6 9" type="primary">fusA</name>
    <name evidence="9" type="ORF">UH38_05835</name>
</gene>
<dbReference type="GO" id="GO:0005737">
    <property type="term" value="C:cytoplasm"/>
    <property type="evidence" value="ECO:0007669"/>
    <property type="project" value="UniProtKB-SubCell"/>
</dbReference>
<dbReference type="NCBIfam" id="TIGR00484">
    <property type="entry name" value="EF-G"/>
    <property type="match status" value="1"/>
</dbReference>
<dbReference type="Pfam" id="PF00009">
    <property type="entry name" value="GTP_EFTU"/>
    <property type="match status" value="1"/>
</dbReference>
<feature type="binding site" evidence="6">
    <location>
        <begin position="135"/>
        <end position="138"/>
    </location>
    <ligand>
        <name>GTP</name>
        <dbReference type="ChEBI" id="CHEBI:37565"/>
    </ligand>
</feature>
<dbReference type="CDD" id="cd04088">
    <property type="entry name" value="EFG_mtEFG_II"/>
    <property type="match status" value="1"/>
</dbReference>
<dbReference type="SUPFAM" id="SSF50447">
    <property type="entry name" value="Translation proteins"/>
    <property type="match status" value="1"/>
</dbReference>
<dbReference type="Gene3D" id="3.30.70.870">
    <property type="entry name" value="Elongation Factor G (Translational Gtpase), domain 3"/>
    <property type="match status" value="1"/>
</dbReference>
<dbReference type="PATRIC" id="fig|1618023.3.peg.2318"/>
<dbReference type="InterPro" id="IPR041095">
    <property type="entry name" value="EFG_II"/>
</dbReference>
<dbReference type="AlphaFoldDB" id="A0A0D8ZV72"/>
<dbReference type="Gene3D" id="2.40.30.10">
    <property type="entry name" value="Translation factors"/>
    <property type="match status" value="1"/>
</dbReference>
<dbReference type="Gene3D" id="3.30.230.10">
    <property type="match status" value="1"/>
</dbReference>
<dbReference type="InterPro" id="IPR009022">
    <property type="entry name" value="EFG_III"/>
</dbReference>
<dbReference type="PROSITE" id="PS51722">
    <property type="entry name" value="G_TR_2"/>
    <property type="match status" value="1"/>
</dbReference>
<dbReference type="FunFam" id="3.30.230.10:FF:000003">
    <property type="entry name" value="Elongation factor G"/>
    <property type="match status" value="1"/>
</dbReference>
<dbReference type="CDD" id="cd16262">
    <property type="entry name" value="EFG_III"/>
    <property type="match status" value="1"/>
</dbReference>
<dbReference type="GO" id="GO:0003924">
    <property type="term" value="F:GTPase activity"/>
    <property type="evidence" value="ECO:0007669"/>
    <property type="project" value="InterPro"/>
</dbReference>
<organism evidence="9 10">
    <name type="scientific">Aliterella atlantica CENA595</name>
    <dbReference type="NCBI Taxonomy" id="1618023"/>
    <lineage>
        <taxon>Bacteria</taxon>
        <taxon>Bacillati</taxon>
        <taxon>Cyanobacteriota</taxon>
        <taxon>Cyanophyceae</taxon>
        <taxon>Chroococcidiopsidales</taxon>
        <taxon>Aliterellaceae</taxon>
        <taxon>Aliterella</taxon>
    </lineage>
</organism>
<feature type="binding site" evidence="6">
    <location>
        <begin position="81"/>
        <end position="85"/>
    </location>
    <ligand>
        <name>GTP</name>
        <dbReference type="ChEBI" id="CHEBI:37565"/>
    </ligand>
</feature>
<dbReference type="SUPFAM" id="SSF54211">
    <property type="entry name" value="Ribosomal protein S5 domain 2-like"/>
    <property type="match status" value="1"/>
</dbReference>
<dbReference type="InterPro" id="IPR000795">
    <property type="entry name" value="T_Tr_GTP-bd_dom"/>
</dbReference>
<evidence type="ECO:0000256" key="1">
    <source>
        <dbReference type="ARBA" id="ARBA00005870"/>
    </source>
</evidence>
<dbReference type="InterPro" id="IPR031157">
    <property type="entry name" value="G_TR_CS"/>
</dbReference>
<dbReference type="Pfam" id="PF00679">
    <property type="entry name" value="EFG_C"/>
    <property type="match status" value="1"/>
</dbReference>
<dbReference type="InterPro" id="IPR009000">
    <property type="entry name" value="Transl_B-barrel_sf"/>
</dbReference>
<evidence type="ECO:0000256" key="7">
    <source>
        <dbReference type="NCBIfam" id="TIGR00484"/>
    </source>
</evidence>
<evidence type="ECO:0000259" key="8">
    <source>
        <dbReference type="PROSITE" id="PS51722"/>
    </source>
</evidence>
<dbReference type="FunFam" id="3.30.70.870:FF:000001">
    <property type="entry name" value="Elongation factor G"/>
    <property type="match status" value="1"/>
</dbReference>
<evidence type="ECO:0000313" key="10">
    <source>
        <dbReference type="Proteomes" id="UP000032452"/>
    </source>
</evidence>
<keyword evidence="5 6" id="KW-0342">GTP-binding</keyword>
<dbReference type="FunFam" id="2.40.30.10:FF:000006">
    <property type="entry name" value="Elongation factor G"/>
    <property type="match status" value="1"/>
</dbReference>
<dbReference type="NCBIfam" id="TIGR00231">
    <property type="entry name" value="small_GTP"/>
    <property type="match status" value="1"/>
</dbReference>
<dbReference type="GO" id="GO:0032790">
    <property type="term" value="P:ribosome disassembly"/>
    <property type="evidence" value="ECO:0007669"/>
    <property type="project" value="TreeGrafter"/>
</dbReference>
<name>A0A0D8ZV72_9CYAN</name>
<dbReference type="InterPro" id="IPR005517">
    <property type="entry name" value="Transl_elong_EFG/EF2_IV"/>
</dbReference>
<feature type="binding site" evidence="6">
    <location>
        <begin position="17"/>
        <end position="24"/>
    </location>
    <ligand>
        <name>GTP</name>
        <dbReference type="ChEBI" id="CHEBI:37565"/>
    </ligand>
</feature>
<dbReference type="GO" id="GO:0003746">
    <property type="term" value="F:translation elongation factor activity"/>
    <property type="evidence" value="ECO:0007669"/>
    <property type="project" value="UniProtKB-UniRule"/>
</dbReference>
<dbReference type="PRINTS" id="PR00315">
    <property type="entry name" value="ELONGATNFCT"/>
</dbReference>
<dbReference type="PANTHER" id="PTHR43261">
    <property type="entry name" value="TRANSLATION ELONGATION FACTOR G-RELATED"/>
    <property type="match status" value="1"/>
</dbReference>
<dbReference type="FunFam" id="3.40.50.300:FF:000029">
    <property type="entry name" value="Elongation factor G"/>
    <property type="match status" value="1"/>
</dbReference>
<dbReference type="InterPro" id="IPR014721">
    <property type="entry name" value="Ribsml_uS5_D2-typ_fold_subgr"/>
</dbReference>
<keyword evidence="2 6" id="KW-0547">Nucleotide-binding</keyword>
<dbReference type="GO" id="GO:0005525">
    <property type="term" value="F:GTP binding"/>
    <property type="evidence" value="ECO:0007669"/>
    <property type="project" value="UniProtKB-UniRule"/>
</dbReference>
<keyword evidence="6" id="KW-0963">Cytoplasm</keyword>
<dbReference type="SMART" id="SM00838">
    <property type="entry name" value="EFG_C"/>
    <property type="match status" value="1"/>
</dbReference>
<comment type="similarity">
    <text evidence="1 6">Belongs to the TRAFAC class translation factor GTPase superfamily. Classic translation factor GTPase family. EF-G/EF-2 subfamily.</text>
</comment>
<evidence type="ECO:0000256" key="2">
    <source>
        <dbReference type="ARBA" id="ARBA00022741"/>
    </source>
</evidence>
<evidence type="ECO:0000256" key="4">
    <source>
        <dbReference type="ARBA" id="ARBA00022917"/>
    </source>
</evidence>
<dbReference type="Pfam" id="PF03144">
    <property type="entry name" value="GTP_EFTU_D2"/>
    <property type="match status" value="1"/>
</dbReference>
<dbReference type="HAMAP" id="MF_00054_B">
    <property type="entry name" value="EF_G_EF_2_B"/>
    <property type="match status" value="1"/>
</dbReference>
<protein>
    <recommendedName>
        <fullName evidence="6 7">Elongation factor G</fullName>
        <shortName evidence="6">EF-G</shortName>
    </recommendedName>
</protein>
<keyword evidence="10" id="KW-1185">Reference proteome</keyword>
<dbReference type="NCBIfam" id="NF009381">
    <property type="entry name" value="PRK12740.1-5"/>
    <property type="match status" value="1"/>
</dbReference>
<dbReference type="InterPro" id="IPR035649">
    <property type="entry name" value="EFG_V"/>
</dbReference>
<dbReference type="FunFam" id="3.30.70.240:FF:000001">
    <property type="entry name" value="Elongation factor G"/>
    <property type="match status" value="1"/>
</dbReference>
<dbReference type="STRING" id="1618023.UH38_05835"/>
<keyword evidence="4 6" id="KW-0648">Protein biosynthesis</keyword>
<evidence type="ECO:0000256" key="6">
    <source>
        <dbReference type="HAMAP-Rule" id="MF_00054"/>
    </source>
</evidence>
<dbReference type="InterPro" id="IPR027417">
    <property type="entry name" value="P-loop_NTPase"/>
</dbReference>
<dbReference type="NCBIfam" id="NF009379">
    <property type="entry name" value="PRK12740.1-3"/>
    <property type="match status" value="1"/>
</dbReference>
<evidence type="ECO:0000256" key="5">
    <source>
        <dbReference type="ARBA" id="ARBA00023134"/>
    </source>
</evidence>
<dbReference type="InterPro" id="IPR035647">
    <property type="entry name" value="EFG_III/V"/>
</dbReference>
<dbReference type="InterPro" id="IPR004540">
    <property type="entry name" value="Transl_elong_EFG/EF2"/>
</dbReference>
<dbReference type="PANTHER" id="PTHR43261:SF1">
    <property type="entry name" value="RIBOSOME-RELEASING FACTOR 2, MITOCHONDRIAL"/>
    <property type="match status" value="1"/>
</dbReference>
<comment type="function">
    <text evidence="6">Catalyzes the GTP-dependent ribosomal translocation step during translation elongation. During this step, the ribosome changes from the pre-translocational (PRE) to the post-translocational (POST) state as the newly formed A-site-bound peptidyl-tRNA and P-site-bound deacylated tRNA move to the P and E sites, respectively. Catalyzes the coordinated movement of the two tRNA molecules, the mRNA and conformational changes in the ribosome.</text>
</comment>
<dbReference type="SMART" id="SM00889">
    <property type="entry name" value="EFG_IV"/>
    <property type="match status" value="1"/>
</dbReference>
<dbReference type="OrthoDB" id="580826at2"/>
<dbReference type="InterPro" id="IPR005225">
    <property type="entry name" value="Small_GTP-bd"/>
</dbReference>
<dbReference type="SUPFAM" id="SSF54980">
    <property type="entry name" value="EF-G C-terminal domain-like"/>
    <property type="match status" value="2"/>
</dbReference>
<dbReference type="InterPro" id="IPR047872">
    <property type="entry name" value="EFG_IV"/>
</dbReference>
<keyword evidence="3 6" id="KW-0251">Elongation factor</keyword>
<dbReference type="Gene3D" id="3.40.50.300">
    <property type="entry name" value="P-loop containing nucleotide triphosphate hydrolases"/>
    <property type="match status" value="1"/>
</dbReference>
<evidence type="ECO:0000256" key="3">
    <source>
        <dbReference type="ARBA" id="ARBA00022768"/>
    </source>
</evidence>
<dbReference type="CDD" id="cd01886">
    <property type="entry name" value="EF-G"/>
    <property type="match status" value="1"/>
</dbReference>
<dbReference type="Pfam" id="PF03764">
    <property type="entry name" value="EFG_IV"/>
    <property type="match status" value="1"/>
</dbReference>
<dbReference type="CDD" id="cd01434">
    <property type="entry name" value="EFG_mtEFG1_IV"/>
    <property type="match status" value="1"/>
</dbReference>
<dbReference type="InterPro" id="IPR020568">
    <property type="entry name" value="Ribosomal_Su5_D2-typ_SF"/>
</dbReference>
<dbReference type="Pfam" id="PF14492">
    <property type="entry name" value="EFG_III"/>
    <property type="match status" value="1"/>
</dbReference>